<evidence type="ECO:0000313" key="2">
    <source>
        <dbReference type="EMBL" id="ETO36036.1"/>
    </source>
</evidence>
<keyword evidence="3" id="KW-1185">Reference proteome</keyword>
<dbReference type="Proteomes" id="UP000023152">
    <property type="component" value="Unassembled WGS sequence"/>
</dbReference>
<keyword evidence="1" id="KW-0472">Membrane</keyword>
<name>X6PCU2_RETFI</name>
<dbReference type="PANTHER" id="PTHR14187:SF5">
    <property type="entry name" value="HEAT SHOCK 70 KDA PROTEIN 12A"/>
    <property type="match status" value="1"/>
</dbReference>
<keyword evidence="1" id="KW-1133">Transmembrane helix</keyword>
<evidence type="ECO:0000313" key="3">
    <source>
        <dbReference type="Proteomes" id="UP000023152"/>
    </source>
</evidence>
<dbReference type="SUPFAM" id="SSF53067">
    <property type="entry name" value="Actin-like ATPase domain"/>
    <property type="match status" value="1"/>
</dbReference>
<feature type="transmembrane region" description="Helical" evidence="1">
    <location>
        <begin position="46"/>
        <end position="65"/>
    </location>
</feature>
<organism evidence="2 3">
    <name type="scientific">Reticulomyxa filosa</name>
    <dbReference type="NCBI Taxonomy" id="46433"/>
    <lineage>
        <taxon>Eukaryota</taxon>
        <taxon>Sar</taxon>
        <taxon>Rhizaria</taxon>
        <taxon>Retaria</taxon>
        <taxon>Foraminifera</taxon>
        <taxon>Monothalamids</taxon>
        <taxon>Reticulomyxidae</taxon>
        <taxon>Reticulomyxa</taxon>
    </lineage>
</organism>
<comment type="caution">
    <text evidence="2">The sequence shown here is derived from an EMBL/GenBank/DDBJ whole genome shotgun (WGS) entry which is preliminary data.</text>
</comment>
<dbReference type="InterPro" id="IPR043129">
    <property type="entry name" value="ATPase_NBD"/>
</dbReference>
<dbReference type="EMBL" id="ASPP01001054">
    <property type="protein sequence ID" value="ETO36036.1"/>
    <property type="molecule type" value="Genomic_DNA"/>
</dbReference>
<dbReference type="PANTHER" id="PTHR14187">
    <property type="entry name" value="ALPHA KINASE/ELONGATION FACTOR 2 KINASE"/>
    <property type="match status" value="1"/>
</dbReference>
<keyword evidence="1" id="KW-0812">Transmembrane</keyword>
<accession>X6PCU2</accession>
<dbReference type="OrthoDB" id="2963168at2759"/>
<proteinExistence type="predicted"/>
<dbReference type="AlphaFoldDB" id="X6PCU2"/>
<gene>
    <name evidence="2" type="ORF">RFI_01026</name>
</gene>
<reference evidence="2 3" key="1">
    <citation type="journal article" date="2013" name="Curr. Biol.">
        <title>The Genome of the Foraminiferan Reticulomyxa filosa.</title>
        <authorList>
            <person name="Glockner G."/>
            <person name="Hulsmann N."/>
            <person name="Schleicher M."/>
            <person name="Noegel A.A."/>
            <person name="Eichinger L."/>
            <person name="Gallinger C."/>
            <person name="Pawlowski J."/>
            <person name="Sierra R."/>
            <person name="Euteneuer U."/>
            <person name="Pillet L."/>
            <person name="Moustafa A."/>
            <person name="Platzer M."/>
            <person name="Groth M."/>
            <person name="Szafranski K."/>
            <person name="Schliwa M."/>
        </authorList>
    </citation>
    <scope>NUCLEOTIDE SEQUENCE [LARGE SCALE GENOMIC DNA]</scope>
</reference>
<protein>
    <submittedName>
        <fullName evidence="2">Uncharacterized protein</fullName>
    </submittedName>
</protein>
<evidence type="ECO:0000256" key="1">
    <source>
        <dbReference type="SAM" id="Phobius"/>
    </source>
</evidence>
<sequence>MAETHHRDGLNIGGMAVDKAFETLLSNIFGNAVIDKFQKKFRHNKCFIFFGPLFCVAITFTIKYAKQHNLKKNAFWRAKHSLPAGKKWNVRLDWDFKNYLQSTFGSLDTVEEKLRAYSKIDGKSKLEGEFLELSYEAWLSLHQQVLDAMCEFVSKLLDLEQVKPNVLIVTGGFSNCPYVIPRLQKLISERKDLLKIYQPLNPHESVVRGSVLWAINKRKLLSLRAPLTLGWSIDRIWCDKDPDDDHKVSSFESYTGYIRKKCLKIHLIGINEVYLLPRQQKFVEFELHKSKYKDEMYCDDKTKCQLLKKFKVFFENPFSEQVNLKIKITLGSDRVRLSYKHPETKSLHYARVIYEDENVDEVVKIGVEFEEIERKESM</sequence>